<dbReference type="InterPro" id="IPR033697">
    <property type="entry name" value="Ribonuclease_T2_eukaryotic"/>
</dbReference>
<gene>
    <name evidence="11" type="ORF">LACBIDRAFT_235838</name>
</gene>
<protein>
    <recommendedName>
        <fullName evidence="2">ribonuclease T2</fullName>
        <ecNumber evidence="2">4.6.1.19</ecNumber>
    </recommendedName>
</protein>
<dbReference type="AlphaFoldDB" id="B0DDC7"/>
<evidence type="ECO:0000256" key="9">
    <source>
        <dbReference type="RuleBase" id="RU004328"/>
    </source>
</evidence>
<dbReference type="GO" id="GO:0003723">
    <property type="term" value="F:RNA binding"/>
    <property type="evidence" value="ECO:0007669"/>
    <property type="project" value="InterPro"/>
</dbReference>
<reference evidence="11 12" key="1">
    <citation type="journal article" date="2008" name="Nature">
        <title>The genome of Laccaria bicolor provides insights into mycorrhizal symbiosis.</title>
        <authorList>
            <person name="Martin F."/>
            <person name="Aerts A."/>
            <person name="Ahren D."/>
            <person name="Brun A."/>
            <person name="Danchin E.G.J."/>
            <person name="Duchaussoy F."/>
            <person name="Gibon J."/>
            <person name="Kohler A."/>
            <person name="Lindquist E."/>
            <person name="Pereda V."/>
            <person name="Salamov A."/>
            <person name="Shapiro H.J."/>
            <person name="Wuyts J."/>
            <person name="Blaudez D."/>
            <person name="Buee M."/>
            <person name="Brokstein P."/>
            <person name="Canbaeck B."/>
            <person name="Cohen D."/>
            <person name="Courty P.E."/>
            <person name="Coutinho P.M."/>
            <person name="Delaruelle C."/>
            <person name="Detter J.C."/>
            <person name="Deveau A."/>
            <person name="DiFazio S."/>
            <person name="Duplessis S."/>
            <person name="Fraissinet-Tachet L."/>
            <person name="Lucic E."/>
            <person name="Frey-Klett P."/>
            <person name="Fourrey C."/>
            <person name="Feussner I."/>
            <person name="Gay G."/>
            <person name="Grimwood J."/>
            <person name="Hoegger P.J."/>
            <person name="Jain P."/>
            <person name="Kilaru S."/>
            <person name="Labbe J."/>
            <person name="Lin Y.C."/>
            <person name="Legue V."/>
            <person name="Le Tacon F."/>
            <person name="Marmeisse R."/>
            <person name="Melayah D."/>
            <person name="Montanini B."/>
            <person name="Muratet M."/>
            <person name="Nehls U."/>
            <person name="Niculita-Hirzel H."/>
            <person name="Oudot-Le Secq M.P."/>
            <person name="Peter M."/>
            <person name="Quesneville H."/>
            <person name="Rajashekar B."/>
            <person name="Reich M."/>
            <person name="Rouhier N."/>
            <person name="Schmutz J."/>
            <person name="Yin T."/>
            <person name="Chalot M."/>
            <person name="Henrissat B."/>
            <person name="Kuees U."/>
            <person name="Lucas S."/>
            <person name="Van de Peer Y."/>
            <person name="Podila G.K."/>
            <person name="Polle A."/>
            <person name="Pukkila P.J."/>
            <person name="Richardson P.M."/>
            <person name="Rouze P."/>
            <person name="Sanders I.R."/>
            <person name="Stajich J.E."/>
            <person name="Tunlid A."/>
            <person name="Tuskan G."/>
            <person name="Grigoriev I.V."/>
        </authorList>
    </citation>
    <scope>NUCLEOTIDE SEQUENCE [LARGE SCALE GENOMIC DNA]</scope>
    <source>
        <strain evidence="12">S238N-H82 / ATCC MYA-4686</strain>
    </source>
</reference>
<feature type="signal peptide" evidence="10">
    <location>
        <begin position="1"/>
        <end position="17"/>
    </location>
</feature>
<dbReference type="InterPro" id="IPR036430">
    <property type="entry name" value="RNase_T2-like_sf"/>
</dbReference>
<evidence type="ECO:0000313" key="12">
    <source>
        <dbReference type="Proteomes" id="UP000001194"/>
    </source>
</evidence>
<evidence type="ECO:0000256" key="10">
    <source>
        <dbReference type="SAM" id="SignalP"/>
    </source>
</evidence>
<evidence type="ECO:0000256" key="6">
    <source>
        <dbReference type="ARBA" id="ARBA00023180"/>
    </source>
</evidence>
<keyword evidence="3" id="KW-0540">Nuclease</keyword>
<feature type="active site" evidence="8">
    <location>
        <position position="144"/>
    </location>
</feature>
<dbReference type="RefSeq" id="XP_001881842.1">
    <property type="nucleotide sequence ID" value="XM_001881807.1"/>
</dbReference>
<dbReference type="InParanoid" id="B0DDC7"/>
<dbReference type="InterPro" id="IPR033130">
    <property type="entry name" value="RNase_T2_His_AS_2"/>
</dbReference>
<keyword evidence="5" id="KW-1015">Disulfide bond</keyword>
<keyword evidence="10" id="KW-0732">Signal</keyword>
<dbReference type="GO" id="GO:0033897">
    <property type="term" value="F:ribonuclease T2 activity"/>
    <property type="evidence" value="ECO:0007669"/>
    <property type="project" value="UniProtKB-EC"/>
</dbReference>
<dbReference type="GO" id="GO:0016787">
    <property type="term" value="F:hydrolase activity"/>
    <property type="evidence" value="ECO:0007669"/>
    <property type="project" value="UniProtKB-KW"/>
</dbReference>
<comment type="similarity">
    <text evidence="1 9">Belongs to the RNase T2 family.</text>
</comment>
<dbReference type="OrthoDB" id="435754at2759"/>
<evidence type="ECO:0000256" key="8">
    <source>
        <dbReference type="PIRSR" id="PIRSR633697-1"/>
    </source>
</evidence>
<name>B0DDC7_LACBS</name>
<keyword evidence="7" id="KW-0456">Lyase</keyword>
<sequence length="273" mass="29738">MRATAVVLASVIGAALASPSPAQIVLNPLQLSTPLSSCPANGPISCHNSSRIPDLCCFESPGGLLLQTQFWDTHPSTGPEDSWTIHGLWPDNCDTTFNENCDPSRAYTDIASLLTDNGATDTLNFMETYWVDMHGENEQFWEHEWSKHGTCMSTLNPQCLPSGSPDGFEAVLFFQTVVSLFQSLPTYTWLANEGITPSHDRTYTLSELLSALKRASGGIEPALDCKSGALNAVSWYFNVKGSIADGTFVPINAPKHGDCHSSSRIKYLPKTRH</sequence>
<keyword evidence="4" id="KW-0378">Hydrolase</keyword>
<dbReference type="EMBL" id="DS547104">
    <property type="protein sequence ID" value="EDR07450.1"/>
    <property type="molecule type" value="Genomic_DNA"/>
</dbReference>
<dbReference type="InterPro" id="IPR001568">
    <property type="entry name" value="RNase_T2-like"/>
</dbReference>
<dbReference type="EC" id="4.6.1.19" evidence="2"/>
<dbReference type="FunFam" id="3.90.730.10:FF:000004">
    <property type="entry name" value="Ribonuclease T2-like"/>
    <property type="match status" value="1"/>
</dbReference>
<keyword evidence="6" id="KW-0325">Glycoprotein</keyword>
<evidence type="ECO:0000256" key="4">
    <source>
        <dbReference type="ARBA" id="ARBA00022801"/>
    </source>
</evidence>
<evidence type="ECO:0000256" key="3">
    <source>
        <dbReference type="ARBA" id="ARBA00022722"/>
    </source>
</evidence>
<accession>B0DDC7</accession>
<keyword evidence="12" id="KW-1185">Reference proteome</keyword>
<dbReference type="Pfam" id="PF00445">
    <property type="entry name" value="Ribonuclease_T2"/>
    <property type="match status" value="1"/>
</dbReference>
<feature type="active site" evidence="8">
    <location>
        <position position="86"/>
    </location>
</feature>
<dbReference type="Gene3D" id="3.90.730.10">
    <property type="entry name" value="Ribonuclease T2-like"/>
    <property type="match status" value="1"/>
</dbReference>
<dbReference type="PANTHER" id="PTHR11240:SF22">
    <property type="entry name" value="RIBONUCLEASE T2"/>
    <property type="match status" value="1"/>
</dbReference>
<evidence type="ECO:0000256" key="7">
    <source>
        <dbReference type="ARBA" id="ARBA00023239"/>
    </source>
</evidence>
<evidence type="ECO:0000256" key="5">
    <source>
        <dbReference type="ARBA" id="ARBA00023157"/>
    </source>
</evidence>
<evidence type="ECO:0000256" key="2">
    <source>
        <dbReference type="ARBA" id="ARBA00012571"/>
    </source>
</evidence>
<dbReference type="PROSITE" id="PS00531">
    <property type="entry name" value="RNASE_T2_2"/>
    <property type="match status" value="1"/>
</dbReference>
<feature type="active site" evidence="8">
    <location>
        <position position="148"/>
    </location>
</feature>
<dbReference type="KEGG" id="lbc:LACBIDRAFT_235838"/>
<dbReference type="GO" id="GO:0006401">
    <property type="term" value="P:RNA catabolic process"/>
    <property type="evidence" value="ECO:0007669"/>
    <property type="project" value="TreeGrafter"/>
</dbReference>
<feature type="chain" id="PRO_5002747196" description="ribonuclease T2" evidence="10">
    <location>
        <begin position="18"/>
        <end position="273"/>
    </location>
</feature>
<dbReference type="PANTHER" id="PTHR11240">
    <property type="entry name" value="RIBONUCLEASE T2"/>
    <property type="match status" value="1"/>
</dbReference>
<evidence type="ECO:0000256" key="1">
    <source>
        <dbReference type="ARBA" id="ARBA00007469"/>
    </source>
</evidence>
<dbReference type="InterPro" id="IPR018188">
    <property type="entry name" value="RNase_T2_His_AS_1"/>
</dbReference>
<proteinExistence type="inferred from homology"/>
<dbReference type="CDD" id="cd01061">
    <property type="entry name" value="RNase_T2_euk"/>
    <property type="match status" value="1"/>
</dbReference>
<organism evidence="12">
    <name type="scientific">Laccaria bicolor (strain S238N-H82 / ATCC MYA-4686)</name>
    <name type="common">Bicoloured deceiver</name>
    <name type="synonym">Laccaria laccata var. bicolor</name>
    <dbReference type="NCBI Taxonomy" id="486041"/>
    <lineage>
        <taxon>Eukaryota</taxon>
        <taxon>Fungi</taxon>
        <taxon>Dikarya</taxon>
        <taxon>Basidiomycota</taxon>
        <taxon>Agaricomycotina</taxon>
        <taxon>Agaricomycetes</taxon>
        <taxon>Agaricomycetidae</taxon>
        <taxon>Agaricales</taxon>
        <taxon>Agaricineae</taxon>
        <taxon>Hydnangiaceae</taxon>
        <taxon>Laccaria</taxon>
    </lineage>
</organism>
<dbReference type="GO" id="GO:0005576">
    <property type="term" value="C:extracellular region"/>
    <property type="evidence" value="ECO:0007669"/>
    <property type="project" value="TreeGrafter"/>
</dbReference>
<dbReference type="GeneID" id="6077526"/>
<dbReference type="Proteomes" id="UP000001194">
    <property type="component" value="Unassembled WGS sequence"/>
</dbReference>
<dbReference type="PROSITE" id="PS00530">
    <property type="entry name" value="RNASE_T2_1"/>
    <property type="match status" value="1"/>
</dbReference>
<dbReference type="HOGENOM" id="CLU_037966_1_0_1"/>
<dbReference type="SUPFAM" id="SSF55895">
    <property type="entry name" value="Ribonuclease Rh-like"/>
    <property type="match status" value="1"/>
</dbReference>
<evidence type="ECO:0000313" key="11">
    <source>
        <dbReference type="EMBL" id="EDR07450.1"/>
    </source>
</evidence>